<feature type="transmembrane region" description="Helical" evidence="4">
    <location>
        <begin position="48"/>
        <end position="69"/>
    </location>
</feature>
<keyword evidence="1 4" id="KW-0812">Transmembrane</keyword>
<feature type="transmembrane region" description="Helical" evidence="4">
    <location>
        <begin position="143"/>
        <end position="162"/>
    </location>
</feature>
<dbReference type="Proteomes" id="UP000626210">
    <property type="component" value="Unassembled WGS sequence"/>
</dbReference>
<dbReference type="CDD" id="cd06174">
    <property type="entry name" value="MFS"/>
    <property type="match status" value="1"/>
</dbReference>
<protein>
    <submittedName>
        <fullName evidence="5">MFS transporter</fullName>
    </submittedName>
</protein>
<evidence type="ECO:0000313" key="5">
    <source>
        <dbReference type="EMBL" id="GHC86832.1"/>
    </source>
</evidence>
<keyword evidence="3 4" id="KW-0472">Membrane</keyword>
<dbReference type="EMBL" id="BMYK01000009">
    <property type="protein sequence ID" value="GHC86832.1"/>
    <property type="molecule type" value="Genomic_DNA"/>
</dbReference>
<dbReference type="SUPFAM" id="SSF103473">
    <property type="entry name" value="MFS general substrate transporter"/>
    <property type="match status" value="1"/>
</dbReference>
<evidence type="ECO:0000256" key="3">
    <source>
        <dbReference type="ARBA" id="ARBA00023136"/>
    </source>
</evidence>
<sequence length="415" mass="42407">MHGVTSSASSTSLLALTWLAFFMADVRDGLGPFLATYLQESGLRQELIGATMTAGGLAAVAMTPLAGAWVDNSQAKRAMTLVAALAVTLASALAFTTLSPSLLVASQVVTGIAGAVLGATMAGLTLGLARADGFKHQIGRNEAFSHAGNMLSAVAAGLAAHWFGAPWILAVMAAMAAGMLLSVGAIRAADIDHAAARGDESSDAAPRAADDPDAGGVNALLRNRPLLLFALACALFHLGNAAMLPMLNQRLAATVADSAPLLWTGIAIVVAQATMVPVALWVSRSRRFDIAWFVYAAILVLPLRGLLAYAFTSAWNNIPVQVLDGLAAGAMGVATPLLVQRYSAGSGRFNTALGFVMALQGVGAALSPGVANWVVGPQLRFGTAFVVLAGAALLALPLFWAAQQGGRRSVLPATA</sequence>
<evidence type="ECO:0000256" key="4">
    <source>
        <dbReference type="SAM" id="Phobius"/>
    </source>
</evidence>
<feature type="transmembrane region" description="Helical" evidence="4">
    <location>
        <begin position="226"/>
        <end position="247"/>
    </location>
</feature>
<evidence type="ECO:0000256" key="2">
    <source>
        <dbReference type="ARBA" id="ARBA00022989"/>
    </source>
</evidence>
<feature type="transmembrane region" description="Helical" evidence="4">
    <location>
        <begin position="259"/>
        <end position="283"/>
    </location>
</feature>
<dbReference type="PANTHER" id="PTHR23539">
    <property type="entry name" value="MFS TRANSPORTER"/>
    <property type="match status" value="1"/>
</dbReference>
<evidence type="ECO:0000256" key="1">
    <source>
        <dbReference type="ARBA" id="ARBA00022692"/>
    </source>
</evidence>
<proteinExistence type="predicted"/>
<feature type="transmembrane region" description="Helical" evidence="4">
    <location>
        <begin position="290"/>
        <end position="312"/>
    </location>
</feature>
<gene>
    <name evidence="5" type="ORF">GCM10007320_32870</name>
</gene>
<name>A0ABQ3G3U5_9BURK</name>
<accession>A0ABQ3G3U5</accession>
<comment type="caution">
    <text evidence="5">The sequence shown here is derived from an EMBL/GenBank/DDBJ whole genome shotgun (WGS) entry which is preliminary data.</text>
</comment>
<evidence type="ECO:0000313" key="6">
    <source>
        <dbReference type="Proteomes" id="UP000626210"/>
    </source>
</evidence>
<dbReference type="Pfam" id="PF07690">
    <property type="entry name" value="MFS_1"/>
    <property type="match status" value="1"/>
</dbReference>
<dbReference type="PANTHER" id="PTHR23539:SF1">
    <property type="entry name" value="MAJOR FACILITATOR SUPERFAMILY (MFS) PROFILE DOMAIN-CONTAINING PROTEIN"/>
    <property type="match status" value="1"/>
</dbReference>
<keyword evidence="2 4" id="KW-1133">Transmembrane helix</keyword>
<reference evidence="6" key="1">
    <citation type="journal article" date="2019" name="Int. J. Syst. Evol. Microbiol.">
        <title>The Global Catalogue of Microorganisms (GCM) 10K type strain sequencing project: providing services to taxonomists for standard genome sequencing and annotation.</title>
        <authorList>
            <consortium name="The Broad Institute Genomics Platform"/>
            <consortium name="The Broad Institute Genome Sequencing Center for Infectious Disease"/>
            <person name="Wu L."/>
            <person name="Ma J."/>
        </authorList>
    </citation>
    <scope>NUCLEOTIDE SEQUENCE [LARGE SCALE GENOMIC DNA]</scope>
    <source>
        <strain evidence="6">KCTC 23314</strain>
    </source>
</reference>
<dbReference type="RefSeq" id="WP_189688018.1">
    <property type="nucleotide sequence ID" value="NZ_BMYK01000009.1"/>
</dbReference>
<feature type="transmembrane region" description="Helical" evidence="4">
    <location>
        <begin position="108"/>
        <end position="131"/>
    </location>
</feature>
<organism evidence="5 6">
    <name type="scientific">Pseudorhodoferax aquiterrae</name>
    <dbReference type="NCBI Taxonomy" id="747304"/>
    <lineage>
        <taxon>Bacteria</taxon>
        <taxon>Pseudomonadati</taxon>
        <taxon>Pseudomonadota</taxon>
        <taxon>Betaproteobacteria</taxon>
        <taxon>Burkholderiales</taxon>
        <taxon>Comamonadaceae</taxon>
    </lineage>
</organism>
<feature type="transmembrane region" description="Helical" evidence="4">
    <location>
        <begin position="318"/>
        <end position="339"/>
    </location>
</feature>
<dbReference type="InterPro" id="IPR036259">
    <property type="entry name" value="MFS_trans_sf"/>
</dbReference>
<dbReference type="InterPro" id="IPR011701">
    <property type="entry name" value="MFS"/>
</dbReference>
<feature type="transmembrane region" description="Helical" evidence="4">
    <location>
        <begin position="168"/>
        <end position="189"/>
    </location>
</feature>
<keyword evidence="6" id="KW-1185">Reference proteome</keyword>
<feature type="transmembrane region" description="Helical" evidence="4">
    <location>
        <begin position="81"/>
        <end position="102"/>
    </location>
</feature>
<feature type="transmembrane region" description="Helical" evidence="4">
    <location>
        <begin position="381"/>
        <end position="402"/>
    </location>
</feature>
<dbReference type="Gene3D" id="1.20.1250.20">
    <property type="entry name" value="MFS general substrate transporter like domains"/>
    <property type="match status" value="1"/>
</dbReference>
<feature type="transmembrane region" description="Helical" evidence="4">
    <location>
        <begin position="351"/>
        <end position="375"/>
    </location>
</feature>